<keyword evidence="8" id="KW-0479">Metal-binding</keyword>
<dbReference type="SUPFAM" id="SSF53098">
    <property type="entry name" value="Ribonuclease H-like"/>
    <property type="match status" value="1"/>
</dbReference>
<dbReference type="Pfam" id="PF00075">
    <property type="entry name" value="RNase_H"/>
    <property type="match status" value="1"/>
</dbReference>
<evidence type="ECO:0000256" key="12">
    <source>
        <dbReference type="SAM" id="MobiDB-lite"/>
    </source>
</evidence>
<keyword evidence="10" id="KW-0378">Hydrolase</keyword>
<evidence type="ECO:0000313" key="15">
    <source>
        <dbReference type="Proteomes" id="UP000053328"/>
    </source>
</evidence>
<name>A0A0D2B3Y3_9EURO</name>
<evidence type="ECO:0000259" key="13">
    <source>
        <dbReference type="PROSITE" id="PS50879"/>
    </source>
</evidence>
<comment type="similarity">
    <text evidence="4">Belongs to the RNase H family.</text>
</comment>
<accession>A0A0D2B3Y3</accession>
<dbReference type="RefSeq" id="XP_016233849.1">
    <property type="nucleotide sequence ID" value="XM_016383146.1"/>
</dbReference>
<dbReference type="FunFam" id="3.40.970.10:FF:000001">
    <property type="entry name" value="Ribonuclease H1"/>
    <property type="match status" value="1"/>
</dbReference>
<feature type="compositionally biased region" description="Low complexity" evidence="12">
    <location>
        <begin position="16"/>
        <end position="26"/>
    </location>
</feature>
<dbReference type="InterPro" id="IPR012337">
    <property type="entry name" value="RNaseH-like_sf"/>
</dbReference>
<organism evidence="14 15">
    <name type="scientific">Exophiala spinifera</name>
    <dbReference type="NCBI Taxonomy" id="91928"/>
    <lineage>
        <taxon>Eukaryota</taxon>
        <taxon>Fungi</taxon>
        <taxon>Dikarya</taxon>
        <taxon>Ascomycota</taxon>
        <taxon>Pezizomycotina</taxon>
        <taxon>Eurotiomycetes</taxon>
        <taxon>Chaetothyriomycetidae</taxon>
        <taxon>Chaetothyriales</taxon>
        <taxon>Herpotrichiellaceae</taxon>
        <taxon>Exophiala</taxon>
    </lineage>
</organism>
<dbReference type="InterPro" id="IPR050092">
    <property type="entry name" value="RNase_H"/>
</dbReference>
<dbReference type="AlphaFoldDB" id="A0A0D2B3Y3"/>
<feature type="region of interest" description="Disordered" evidence="12">
    <location>
        <begin position="265"/>
        <end position="328"/>
    </location>
</feature>
<dbReference type="GeneID" id="27335907"/>
<dbReference type="GO" id="GO:0046872">
    <property type="term" value="F:metal ion binding"/>
    <property type="evidence" value="ECO:0007669"/>
    <property type="project" value="UniProtKB-KW"/>
</dbReference>
<dbReference type="PANTHER" id="PTHR10642">
    <property type="entry name" value="RIBONUCLEASE H1"/>
    <property type="match status" value="1"/>
</dbReference>
<dbReference type="GO" id="GO:0043137">
    <property type="term" value="P:DNA replication, removal of RNA primer"/>
    <property type="evidence" value="ECO:0007669"/>
    <property type="project" value="TreeGrafter"/>
</dbReference>
<dbReference type="SUPFAM" id="SSF55658">
    <property type="entry name" value="L9 N-domain-like"/>
    <property type="match status" value="2"/>
</dbReference>
<feature type="compositionally biased region" description="Basic and acidic residues" evidence="12">
    <location>
        <begin position="187"/>
        <end position="198"/>
    </location>
</feature>
<reference evidence="14 15" key="1">
    <citation type="submission" date="2015-01" db="EMBL/GenBank/DDBJ databases">
        <title>The Genome Sequence of Exophiala spinifera CBS89968.</title>
        <authorList>
            <consortium name="The Broad Institute Genomics Platform"/>
            <person name="Cuomo C."/>
            <person name="de Hoog S."/>
            <person name="Gorbushina A."/>
            <person name="Stielow B."/>
            <person name="Teixiera M."/>
            <person name="Abouelleil A."/>
            <person name="Chapman S.B."/>
            <person name="Priest M."/>
            <person name="Young S.K."/>
            <person name="Wortman J."/>
            <person name="Nusbaum C."/>
            <person name="Birren B."/>
        </authorList>
    </citation>
    <scope>NUCLEOTIDE SEQUENCE [LARGE SCALE GENOMIC DNA]</scope>
    <source>
        <strain evidence="14 15">CBS 89968</strain>
    </source>
</reference>
<comment type="cofactor">
    <cofactor evidence="2">
        <name>Mg(2+)</name>
        <dbReference type="ChEBI" id="CHEBI:18420"/>
    </cofactor>
</comment>
<keyword evidence="9" id="KW-0255">Endonuclease</keyword>
<evidence type="ECO:0000256" key="3">
    <source>
        <dbReference type="ARBA" id="ARBA00004065"/>
    </source>
</evidence>
<feature type="compositionally biased region" description="Basic residues" evidence="12">
    <location>
        <begin position="281"/>
        <end position="290"/>
    </location>
</feature>
<feature type="compositionally biased region" description="Basic and acidic residues" evidence="12">
    <location>
        <begin position="220"/>
        <end position="240"/>
    </location>
</feature>
<dbReference type="GO" id="GO:0004523">
    <property type="term" value="F:RNA-DNA hybrid ribonuclease activity"/>
    <property type="evidence" value="ECO:0007669"/>
    <property type="project" value="UniProtKB-EC"/>
</dbReference>
<evidence type="ECO:0000256" key="8">
    <source>
        <dbReference type="ARBA" id="ARBA00022723"/>
    </source>
</evidence>
<dbReference type="Gene3D" id="3.40.970.10">
    <property type="entry name" value="Ribonuclease H1, N-terminal domain"/>
    <property type="match status" value="2"/>
</dbReference>
<dbReference type="VEuPathDB" id="FungiDB:PV08_08824"/>
<evidence type="ECO:0000256" key="4">
    <source>
        <dbReference type="ARBA" id="ARBA00005300"/>
    </source>
</evidence>
<keyword evidence="7" id="KW-0540">Nuclease</keyword>
<dbReference type="PROSITE" id="PS50879">
    <property type="entry name" value="RNASE_H_1"/>
    <property type="match status" value="1"/>
</dbReference>
<evidence type="ECO:0000313" key="14">
    <source>
        <dbReference type="EMBL" id="KIW13633.1"/>
    </source>
</evidence>
<evidence type="ECO:0000256" key="9">
    <source>
        <dbReference type="ARBA" id="ARBA00022759"/>
    </source>
</evidence>
<dbReference type="InterPro" id="IPR009027">
    <property type="entry name" value="Ribosomal_bL9/RNase_H1_N"/>
</dbReference>
<feature type="region of interest" description="Disordered" evidence="12">
    <location>
        <begin position="451"/>
        <end position="511"/>
    </location>
</feature>
<feature type="region of interest" description="Disordered" evidence="12">
    <location>
        <begin position="1"/>
        <end position="36"/>
    </location>
</feature>
<evidence type="ECO:0000256" key="11">
    <source>
        <dbReference type="ARBA" id="ARBA00022842"/>
    </source>
</evidence>
<sequence length="511" mass="56730">MAQPSPLAQPGESGRSSSPSLSLTPTNAAAGQKRKRAAERKFYAVKEGNKPGIYETWPECLSQVKGYKGAVFKTFPSLHEAQAWIDGKPLAESRVNPADQKFYAVQCGKVPGVYTDWTQAQAQIRGFSKPKHKKFNTRVEAEAFVAAGKKPSGPDQAQNLTPEEEIRRLIVRNSAPGLQIDGTYAPTDKDGNPYEVSRRPLPPGAEDGYDPNVKLAPDGRIVDRTEDEKKQTKMMTREKNPPGMLRIYTDGSSLKNGQAGARAGVGVFFGPQDPKYDTSKSKSKAKRPKTQRVYTMDWTARRQGPDSPDANQQQKEDESGEEENKLTNWRYRNVSEALKGSKQTNQRAELTAILRALNIAPLHREVTIYTDSKYSIECVTNWYKNWRKNNWTNAKGKPVENKDLVVEIRDKIEEREQFSKGTYFVWVKGHTDNPGNIAADRLAVAGAMNGRGIENEGEDDNDDDDDGGGDNDKMDKRVPNSDGGKLKNGTQYDDEDDETKAAFGAMDEAMG</sequence>
<evidence type="ECO:0000256" key="5">
    <source>
        <dbReference type="ARBA" id="ARBA00012180"/>
    </source>
</evidence>
<protein>
    <recommendedName>
        <fullName evidence="6">Ribonuclease H</fullName>
        <ecNumber evidence="5">3.1.26.4</ecNumber>
    </recommendedName>
</protein>
<dbReference type="EC" id="3.1.26.4" evidence="5"/>
<dbReference type="STRING" id="91928.A0A0D2B3Y3"/>
<dbReference type="OrthoDB" id="407198at2759"/>
<comment type="function">
    <text evidence="3">Endonuclease that specifically degrades the RNA of RNA-DNA hybrids.</text>
</comment>
<feature type="compositionally biased region" description="Basic and acidic residues" evidence="12">
    <location>
        <begin position="314"/>
        <end position="325"/>
    </location>
</feature>
<dbReference type="FunFam" id="3.40.970.10:FF:000002">
    <property type="entry name" value="Ribonuclease H"/>
    <property type="match status" value="1"/>
</dbReference>
<dbReference type="CDD" id="cd09280">
    <property type="entry name" value="RNase_HI_eukaryote_like"/>
    <property type="match status" value="1"/>
</dbReference>
<comment type="catalytic activity">
    <reaction evidence="1">
        <text>Endonucleolytic cleavage to 5'-phosphomonoester.</text>
        <dbReference type="EC" id="3.1.26.4"/>
    </reaction>
</comment>
<keyword evidence="15" id="KW-1185">Reference proteome</keyword>
<evidence type="ECO:0000256" key="7">
    <source>
        <dbReference type="ARBA" id="ARBA00022722"/>
    </source>
</evidence>
<proteinExistence type="inferred from homology"/>
<dbReference type="Proteomes" id="UP000053328">
    <property type="component" value="Unassembled WGS sequence"/>
</dbReference>
<dbReference type="InterPro" id="IPR011320">
    <property type="entry name" value="RNase_H1_N"/>
</dbReference>
<dbReference type="GO" id="GO:0003676">
    <property type="term" value="F:nucleic acid binding"/>
    <property type="evidence" value="ECO:0007669"/>
    <property type="project" value="InterPro"/>
</dbReference>
<feature type="region of interest" description="Disordered" evidence="12">
    <location>
        <begin position="172"/>
        <end position="247"/>
    </location>
</feature>
<evidence type="ECO:0000256" key="10">
    <source>
        <dbReference type="ARBA" id="ARBA00022801"/>
    </source>
</evidence>
<evidence type="ECO:0000256" key="2">
    <source>
        <dbReference type="ARBA" id="ARBA00001946"/>
    </source>
</evidence>
<keyword evidence="11" id="KW-0460">Magnesium</keyword>
<feature type="domain" description="RNase H type-1" evidence="13">
    <location>
        <begin position="241"/>
        <end position="448"/>
    </location>
</feature>
<dbReference type="PANTHER" id="PTHR10642:SF26">
    <property type="entry name" value="RIBONUCLEASE H1"/>
    <property type="match status" value="1"/>
</dbReference>
<feature type="compositionally biased region" description="Acidic residues" evidence="12">
    <location>
        <begin position="455"/>
        <end position="469"/>
    </location>
</feature>
<dbReference type="InterPro" id="IPR002156">
    <property type="entry name" value="RNaseH_domain"/>
</dbReference>
<evidence type="ECO:0000256" key="1">
    <source>
        <dbReference type="ARBA" id="ARBA00000077"/>
    </source>
</evidence>
<dbReference type="EMBL" id="KN847497">
    <property type="protein sequence ID" value="KIW13633.1"/>
    <property type="molecule type" value="Genomic_DNA"/>
</dbReference>
<dbReference type="Gene3D" id="3.30.420.10">
    <property type="entry name" value="Ribonuclease H-like superfamily/Ribonuclease H"/>
    <property type="match status" value="1"/>
</dbReference>
<feature type="compositionally biased region" description="Basic and acidic residues" evidence="12">
    <location>
        <begin position="470"/>
        <end position="479"/>
    </location>
</feature>
<evidence type="ECO:0000256" key="6">
    <source>
        <dbReference type="ARBA" id="ARBA00017721"/>
    </source>
</evidence>
<dbReference type="InterPro" id="IPR036397">
    <property type="entry name" value="RNaseH_sf"/>
</dbReference>
<gene>
    <name evidence="14" type="ORF">PV08_08824</name>
</gene>
<dbReference type="Pfam" id="PF01693">
    <property type="entry name" value="Cauli_VI"/>
    <property type="match status" value="2"/>
</dbReference>
<dbReference type="InterPro" id="IPR037056">
    <property type="entry name" value="RNase_H1_N_sf"/>
</dbReference>
<dbReference type="HOGENOM" id="CLU_030894_0_5_1"/>